<reference evidence="1" key="1">
    <citation type="journal article" date="2019" name="Sci. Rep.">
        <title>Draft genome of Tanacetum cinerariifolium, the natural source of mosquito coil.</title>
        <authorList>
            <person name="Yamashiro T."/>
            <person name="Shiraishi A."/>
            <person name="Satake H."/>
            <person name="Nakayama K."/>
        </authorList>
    </citation>
    <scope>NUCLEOTIDE SEQUENCE</scope>
</reference>
<protein>
    <submittedName>
        <fullName evidence="1">Uncharacterized protein</fullName>
    </submittedName>
</protein>
<accession>A0A699XSI0</accession>
<feature type="non-terminal residue" evidence="1">
    <location>
        <position position="1"/>
    </location>
</feature>
<evidence type="ECO:0000313" key="1">
    <source>
        <dbReference type="EMBL" id="GFD60948.1"/>
    </source>
</evidence>
<name>A0A699XSI0_TANCI</name>
<comment type="caution">
    <text evidence="1">The sequence shown here is derived from an EMBL/GenBank/DDBJ whole genome shotgun (WGS) entry which is preliminary data.</text>
</comment>
<dbReference type="EMBL" id="BKCJ011884816">
    <property type="protein sequence ID" value="GFD60948.1"/>
    <property type="molecule type" value="Genomic_DNA"/>
</dbReference>
<sequence>AGKSRSSVLENLGSGSPIHRIQRKANLHLTPSLKSSPPAWELEWSNGSKMVYVCA</sequence>
<feature type="non-terminal residue" evidence="1">
    <location>
        <position position="55"/>
    </location>
</feature>
<organism evidence="1">
    <name type="scientific">Tanacetum cinerariifolium</name>
    <name type="common">Dalmatian daisy</name>
    <name type="synonym">Chrysanthemum cinerariifolium</name>
    <dbReference type="NCBI Taxonomy" id="118510"/>
    <lineage>
        <taxon>Eukaryota</taxon>
        <taxon>Viridiplantae</taxon>
        <taxon>Streptophyta</taxon>
        <taxon>Embryophyta</taxon>
        <taxon>Tracheophyta</taxon>
        <taxon>Spermatophyta</taxon>
        <taxon>Magnoliopsida</taxon>
        <taxon>eudicotyledons</taxon>
        <taxon>Gunneridae</taxon>
        <taxon>Pentapetalae</taxon>
        <taxon>asterids</taxon>
        <taxon>campanulids</taxon>
        <taxon>Asterales</taxon>
        <taxon>Asteraceae</taxon>
        <taxon>Asteroideae</taxon>
        <taxon>Anthemideae</taxon>
        <taxon>Anthemidinae</taxon>
        <taxon>Tanacetum</taxon>
    </lineage>
</organism>
<gene>
    <name evidence="1" type="ORF">Tci_932917</name>
</gene>
<dbReference type="AlphaFoldDB" id="A0A699XSI0"/>
<proteinExistence type="predicted"/>